<dbReference type="PATRIC" id="fig|1231377.3.peg.2233"/>
<evidence type="ECO:0000256" key="2">
    <source>
        <dbReference type="SAM" id="Phobius"/>
    </source>
</evidence>
<evidence type="ECO:0000256" key="1">
    <source>
        <dbReference type="SAM" id="MobiDB-lite"/>
    </source>
</evidence>
<feature type="region of interest" description="Disordered" evidence="1">
    <location>
        <begin position="888"/>
        <end position="970"/>
    </location>
</feature>
<evidence type="ECO:0000313" key="4">
    <source>
        <dbReference type="EMBL" id="EKF50413.1"/>
    </source>
</evidence>
<comment type="caution">
    <text evidence="4">The sequence shown here is derived from an EMBL/GenBank/DDBJ whole genome shotgun (WGS) entry which is preliminary data.</text>
</comment>
<dbReference type="eggNOG" id="COG3291">
    <property type="taxonomic scope" value="Bacteria"/>
</dbReference>
<dbReference type="Pfam" id="PF07581">
    <property type="entry name" value="Glug"/>
    <property type="match status" value="1"/>
</dbReference>
<feature type="domain" description="GLUG" evidence="3">
    <location>
        <begin position="496"/>
        <end position="530"/>
    </location>
</feature>
<keyword evidence="2" id="KW-0472">Membrane</keyword>
<dbReference type="EMBL" id="AMQS01000051">
    <property type="protein sequence ID" value="EKF50413.1"/>
    <property type="molecule type" value="Genomic_DNA"/>
</dbReference>
<gene>
    <name evidence="4" type="ORF">C426_2253</name>
</gene>
<dbReference type="InterPro" id="IPR011493">
    <property type="entry name" value="GLUG"/>
</dbReference>
<keyword evidence="2" id="KW-0812">Transmembrane</keyword>
<protein>
    <recommendedName>
        <fullName evidence="3">GLUG domain-containing protein</fullName>
    </recommendedName>
</protein>
<organism evidence="4 5">
    <name type="scientific">Lactococcus garvieae DCC43</name>
    <dbReference type="NCBI Taxonomy" id="1231377"/>
    <lineage>
        <taxon>Bacteria</taxon>
        <taxon>Bacillati</taxon>
        <taxon>Bacillota</taxon>
        <taxon>Bacilli</taxon>
        <taxon>Lactobacillales</taxon>
        <taxon>Streptococcaceae</taxon>
        <taxon>Lactococcus</taxon>
    </lineage>
</organism>
<accession>K2NS50</accession>
<dbReference type="Gene3D" id="2.160.20.110">
    <property type="match status" value="2"/>
</dbReference>
<reference evidence="4 5" key="1">
    <citation type="journal article" date="2012" name="J. Bacteriol.">
        <title>Genome Sequence of the Bacteriocin-Producing Strain Lactococcus garvieae DCC43.</title>
        <authorList>
            <person name="Gabrielsen C."/>
            <person name="Brede D.A."/>
            <person name="Hernandez P.E."/>
            <person name="Nes I.F."/>
            <person name="Diep D.B."/>
        </authorList>
    </citation>
    <scope>NUCLEOTIDE SEQUENCE [LARGE SCALE GENOMIC DNA]</scope>
    <source>
        <strain evidence="4 5">DCC43</strain>
    </source>
</reference>
<keyword evidence="2" id="KW-1133">Transmembrane helix</keyword>
<dbReference type="Gene3D" id="2.60.40.10">
    <property type="entry name" value="Immunoglobulins"/>
    <property type="match status" value="1"/>
</dbReference>
<feature type="compositionally biased region" description="Basic and acidic residues" evidence="1">
    <location>
        <begin position="897"/>
        <end position="914"/>
    </location>
</feature>
<dbReference type="InterPro" id="IPR013783">
    <property type="entry name" value="Ig-like_fold"/>
</dbReference>
<proteinExistence type="predicted"/>
<evidence type="ECO:0000259" key="3">
    <source>
        <dbReference type="Pfam" id="PF07581"/>
    </source>
</evidence>
<dbReference type="AlphaFoldDB" id="K2NS50"/>
<dbReference type="Proteomes" id="UP000006787">
    <property type="component" value="Unassembled WGS sequence"/>
</dbReference>
<evidence type="ECO:0000313" key="5">
    <source>
        <dbReference type="Proteomes" id="UP000006787"/>
    </source>
</evidence>
<dbReference type="RefSeq" id="WP_003136915.1">
    <property type="nucleotide sequence ID" value="NZ_AMQS01000051.1"/>
</dbReference>
<name>K2NS50_9LACT</name>
<feature type="transmembrane region" description="Helical" evidence="2">
    <location>
        <begin position="967"/>
        <end position="987"/>
    </location>
</feature>
<sequence>MTARKHPKTSRDIQHRLMRISNVVATATLASGLAKPALVWANIIKKDENTPTELIQKQVSQVSLTGAADSVTIRQQIEVALSQTNMTIMDAEETIVISAEYTAMILDGLVQALEAYRTDTGELALGVHHLTMGLVIDDTPIDFSMDIEVIDAFNESSVPVQETLEMLNTATSGLPNLNDFSNIQPLSATTINAAFAQDGSEGNGEIATPYQISTPAQLDAMRNELSGHYILMNDIDLSGYANWVPIGTWSGSTSNLTAFSGSLTGALDGEGVHKISGLTLQGASTASYQGLFGMTYDASISNLVISGKISLPTVSTVGLLAGYSTGTTITNVGSEGEITARGSSGGLLGSAQNMTIKDSYSNVSVTTTGGTWTGGFVGVMNTSTIDNCYATGNIIAANFVGGFGGYMQDTQIMNSYASGNVRANSHAGGFVGTLDMSEISYAFALGDVTVTANHVGQSAGGLVGTMQHGVIATNCFATGNIVGSGTSQSGAGIDGYSGGLVGYVSSNYDANYEEKIDTIITNCYATGNVSEAINTGALIGLYSGEHLTVSNSYATGIVNGKGYPGDQSSRAGGIVGSDTSGVYVIGSNAVITNSFAISPSITAAQTGAITVGFPTNGDNYRWSELTFNGTTSTINDSASIQAQMKTARELNDIDTFINAGWVFDEDNWYWDDTQKRPLIYGIDHSVQDPHMPVFGIVTKAGMAEQEVPYTGVAYEFAIDDLFDLVQFAKEGDFVYTVNGQPAAIVNGKLSFTVAGTYEVVAVPLNVEDTPWGTILPQHTAKSVITIVALDEDALENAELSIVHVAGDEHISLDEAKTASATITGTYVLPEDVVKSSLVITVNGITYQALLNPDGTWSAEVLMSDLLADADRKVDAVLIVTDDDGNTGELADSMSYTIEKKKEDNPSDTDKDKKPTTVLPGDKDTDDIQTPKTDTGRKVEEPSSEPDQSVTAADSISERQKLPEAGDVSGLLTGLSAGLTATGGALLAKRRKKGKASNKRKKK</sequence>
<feature type="compositionally biased region" description="Polar residues" evidence="1">
    <location>
        <begin position="944"/>
        <end position="953"/>
    </location>
</feature>